<evidence type="ECO:0000259" key="8">
    <source>
        <dbReference type="PROSITE" id="PS50075"/>
    </source>
</evidence>
<dbReference type="PROSITE" id="PS50075">
    <property type="entry name" value="CARRIER"/>
    <property type="match status" value="1"/>
</dbReference>
<dbReference type="PROSITE" id="PS00606">
    <property type="entry name" value="KS3_1"/>
    <property type="match status" value="1"/>
</dbReference>
<dbReference type="Pfam" id="PF21089">
    <property type="entry name" value="PKS_DH_N"/>
    <property type="match status" value="1"/>
</dbReference>
<feature type="domain" description="PKS/mFAS DH" evidence="10">
    <location>
        <begin position="1595"/>
        <end position="1722"/>
    </location>
</feature>
<keyword evidence="12" id="KW-1185">Reference proteome</keyword>
<dbReference type="FunFam" id="3.40.47.10:FF:000019">
    <property type="entry name" value="Polyketide synthase type I"/>
    <property type="match status" value="1"/>
</dbReference>
<dbReference type="Proteomes" id="UP000322530">
    <property type="component" value="Unassembled WGS sequence"/>
</dbReference>
<dbReference type="FunFam" id="3.40.50.12780:FF:000013">
    <property type="entry name" value="Long-chain-fatty-acid--AMP ligase FadD32"/>
    <property type="match status" value="1"/>
</dbReference>
<dbReference type="Pfam" id="PF00109">
    <property type="entry name" value="ketoacyl-synt"/>
    <property type="match status" value="1"/>
</dbReference>
<dbReference type="InterPro" id="IPR036736">
    <property type="entry name" value="ACP-like_sf"/>
</dbReference>
<dbReference type="PANTHER" id="PTHR43775:SF37">
    <property type="entry name" value="SI:DKEY-61P9.11"/>
    <property type="match status" value="1"/>
</dbReference>
<dbReference type="GO" id="GO:0005886">
    <property type="term" value="C:plasma membrane"/>
    <property type="evidence" value="ECO:0007669"/>
    <property type="project" value="TreeGrafter"/>
</dbReference>
<keyword evidence="6" id="KW-0443">Lipid metabolism</keyword>
<evidence type="ECO:0000256" key="1">
    <source>
        <dbReference type="ARBA" id="ARBA00006432"/>
    </source>
</evidence>
<comment type="caution">
    <text evidence="11">The sequence shown here is derived from an EMBL/GenBank/DDBJ whole genome shotgun (WGS) entry which is preliminary data.</text>
</comment>
<dbReference type="Pfam" id="PF00550">
    <property type="entry name" value="PP-binding"/>
    <property type="match status" value="1"/>
</dbReference>
<dbReference type="GO" id="GO:0005737">
    <property type="term" value="C:cytoplasm"/>
    <property type="evidence" value="ECO:0007669"/>
    <property type="project" value="TreeGrafter"/>
</dbReference>
<dbReference type="InterPro" id="IPR000873">
    <property type="entry name" value="AMP-dep_synth/lig_dom"/>
</dbReference>
<dbReference type="SUPFAM" id="SSF47336">
    <property type="entry name" value="ACP-like"/>
    <property type="match status" value="1"/>
</dbReference>
<feature type="domain" description="Carrier" evidence="8">
    <location>
        <begin position="584"/>
        <end position="661"/>
    </location>
</feature>
<dbReference type="InterPro" id="IPR018201">
    <property type="entry name" value="Ketoacyl_synth_AS"/>
</dbReference>
<dbReference type="Pfam" id="PF00501">
    <property type="entry name" value="AMP-binding"/>
    <property type="match status" value="1"/>
</dbReference>
<evidence type="ECO:0000256" key="6">
    <source>
        <dbReference type="ARBA" id="ARBA00023098"/>
    </source>
</evidence>
<gene>
    <name evidence="11" type="ORF">KDI_38030</name>
</gene>
<dbReference type="InterPro" id="IPR050091">
    <property type="entry name" value="PKS_NRPS_Biosynth_Enz"/>
</dbReference>
<dbReference type="PANTHER" id="PTHR43775">
    <property type="entry name" value="FATTY ACID SYNTHASE"/>
    <property type="match status" value="1"/>
</dbReference>
<dbReference type="InterPro" id="IPR020841">
    <property type="entry name" value="PKS_Beta-ketoAc_synthase_dom"/>
</dbReference>
<dbReference type="Gene3D" id="3.40.47.10">
    <property type="match status" value="1"/>
</dbReference>
<evidence type="ECO:0000256" key="2">
    <source>
        <dbReference type="ARBA" id="ARBA00022450"/>
    </source>
</evidence>
<dbReference type="GO" id="GO:0031177">
    <property type="term" value="F:phosphopantetheine binding"/>
    <property type="evidence" value="ECO:0007669"/>
    <property type="project" value="InterPro"/>
</dbReference>
<dbReference type="GO" id="GO:0004312">
    <property type="term" value="F:fatty acid synthase activity"/>
    <property type="evidence" value="ECO:0007669"/>
    <property type="project" value="TreeGrafter"/>
</dbReference>
<dbReference type="OrthoDB" id="9765680at2"/>
<dbReference type="GO" id="GO:0006633">
    <property type="term" value="P:fatty acid biosynthetic process"/>
    <property type="evidence" value="ECO:0007669"/>
    <property type="project" value="InterPro"/>
</dbReference>
<keyword evidence="5" id="KW-0276">Fatty acid metabolism</keyword>
<dbReference type="InterPro" id="IPR014030">
    <property type="entry name" value="Ketoacyl_synth_N"/>
</dbReference>
<dbReference type="SMART" id="SM00825">
    <property type="entry name" value="PKS_KS"/>
    <property type="match status" value="1"/>
</dbReference>
<keyword evidence="2" id="KW-0596">Phosphopantetheine</keyword>
<dbReference type="SMART" id="SM00823">
    <property type="entry name" value="PKS_PP"/>
    <property type="match status" value="1"/>
</dbReference>
<dbReference type="CDD" id="cd05931">
    <property type="entry name" value="FAAL"/>
    <property type="match status" value="1"/>
</dbReference>
<dbReference type="SUPFAM" id="SSF52151">
    <property type="entry name" value="FabD/lysophospholipase-like"/>
    <property type="match status" value="1"/>
</dbReference>
<dbReference type="SMART" id="SM01294">
    <property type="entry name" value="PKS_PP_betabranch"/>
    <property type="match status" value="1"/>
</dbReference>
<evidence type="ECO:0000313" key="12">
    <source>
        <dbReference type="Proteomes" id="UP000322530"/>
    </source>
</evidence>
<dbReference type="Pfam" id="PF22621">
    <property type="entry name" value="CurL-like_PKS_C"/>
    <property type="match status" value="1"/>
</dbReference>
<evidence type="ECO:0000256" key="3">
    <source>
        <dbReference type="ARBA" id="ARBA00022553"/>
    </source>
</evidence>
<dbReference type="EMBL" id="BIXY01000064">
    <property type="protein sequence ID" value="GCF10239.1"/>
    <property type="molecule type" value="Genomic_DNA"/>
</dbReference>
<dbReference type="PROSITE" id="PS00455">
    <property type="entry name" value="AMP_BINDING"/>
    <property type="match status" value="1"/>
</dbReference>
<dbReference type="InterPro" id="IPR045851">
    <property type="entry name" value="AMP-bd_C_sf"/>
</dbReference>
<dbReference type="GO" id="GO:0004315">
    <property type="term" value="F:3-oxoacyl-[acyl-carrier-protein] synthase activity"/>
    <property type="evidence" value="ECO:0007669"/>
    <property type="project" value="InterPro"/>
</dbReference>
<dbReference type="Gene3D" id="3.10.129.10">
    <property type="entry name" value="Hotdog Thioesterase"/>
    <property type="match status" value="1"/>
</dbReference>
<dbReference type="SUPFAM" id="SSF56801">
    <property type="entry name" value="Acetyl-CoA synthetase-like"/>
    <property type="match status" value="1"/>
</dbReference>
<dbReference type="Gene3D" id="3.40.366.10">
    <property type="entry name" value="Malonyl-Coenzyme A Acyl Carrier Protein, domain 2"/>
    <property type="match status" value="1"/>
</dbReference>
<dbReference type="InterPro" id="IPR016035">
    <property type="entry name" value="Acyl_Trfase/lysoPLipase"/>
</dbReference>
<dbReference type="InterPro" id="IPR016036">
    <property type="entry name" value="Malonyl_transacylase_ACP-bd"/>
</dbReference>
<dbReference type="InterPro" id="IPR049900">
    <property type="entry name" value="PKS_mFAS_DH"/>
</dbReference>
<protein>
    <submittedName>
        <fullName evidence="11">Uncharacterized protein</fullName>
    </submittedName>
</protein>
<accession>A0A5A5TGT3</accession>
<evidence type="ECO:0000256" key="7">
    <source>
        <dbReference type="PROSITE-ProRule" id="PRU01363"/>
    </source>
</evidence>
<dbReference type="SMART" id="SM00827">
    <property type="entry name" value="PKS_AT"/>
    <property type="match status" value="1"/>
</dbReference>
<dbReference type="InterPro" id="IPR009081">
    <property type="entry name" value="PP-bd_ACP"/>
</dbReference>
<dbReference type="CDD" id="cd00833">
    <property type="entry name" value="PKS"/>
    <property type="match status" value="1"/>
</dbReference>
<dbReference type="InterPro" id="IPR042099">
    <property type="entry name" value="ANL_N_sf"/>
</dbReference>
<proteinExistence type="inferred from homology"/>
<comment type="similarity">
    <text evidence="1">Belongs to the ATP-dependent AMP-binding enzyme family.</text>
</comment>
<dbReference type="Gene3D" id="3.30.300.30">
    <property type="match status" value="1"/>
</dbReference>
<dbReference type="Gene3D" id="1.10.1200.10">
    <property type="entry name" value="ACP-like"/>
    <property type="match status" value="1"/>
</dbReference>
<evidence type="ECO:0000313" key="11">
    <source>
        <dbReference type="EMBL" id="GCF10239.1"/>
    </source>
</evidence>
<dbReference type="InterPro" id="IPR020845">
    <property type="entry name" value="AMP-binding_CS"/>
</dbReference>
<feature type="domain" description="Ketosynthase family 3 (KS3)" evidence="9">
    <location>
        <begin position="685"/>
        <end position="1107"/>
    </location>
</feature>
<organism evidence="11 12">
    <name type="scientific">Dictyobacter arantiisoli</name>
    <dbReference type="NCBI Taxonomy" id="2014874"/>
    <lineage>
        <taxon>Bacteria</taxon>
        <taxon>Bacillati</taxon>
        <taxon>Chloroflexota</taxon>
        <taxon>Ktedonobacteria</taxon>
        <taxon>Ktedonobacterales</taxon>
        <taxon>Dictyobacteraceae</taxon>
        <taxon>Dictyobacter</taxon>
    </lineage>
</organism>
<dbReference type="SUPFAM" id="SSF55048">
    <property type="entry name" value="Probable ACP-binding domain of malonyl-CoA ACP transacylase"/>
    <property type="match status" value="1"/>
</dbReference>
<dbReference type="InterPro" id="IPR020807">
    <property type="entry name" value="PKS_DH"/>
</dbReference>
<dbReference type="FunFam" id="3.40.366.10:FF:000002">
    <property type="entry name" value="Probable polyketide synthase 2"/>
    <property type="match status" value="1"/>
</dbReference>
<dbReference type="SUPFAM" id="SSF53901">
    <property type="entry name" value="Thiolase-like"/>
    <property type="match status" value="1"/>
</dbReference>
<evidence type="ECO:0000259" key="10">
    <source>
        <dbReference type="PROSITE" id="PS52019"/>
    </source>
</evidence>
<sequence>MFLTDGEFREKSLTYAELHQQACYIGSFLQDKIQPGDRVLLLYPPGGQYIAAIFGCFYAGAIAIPAYPPKMNHNLERIEAILHDAQITVALTTQPILTSLRNKFADHDSVQNIRWIATDEQEQQASEQDWKRPKITNETVAMLQYTSGSTGSPKGVIVTHNNLIHNAAFIQKGMRLRSDSSLVSWLPPYHDMGLMGGILEAVYLGVPITFMPPAAFLQQPLRWLRAISRYHAKVSGAPNFAFDLCVNKATPENIAELDLSSWELAFSGAEPIRQQTLERFARTFAPCGFRPEAFYPCYGLAEATLFAAGSFQTNPAQRHYFDASAIEQGQVIVLTAESAQSRSLVSSGYTTEGQKIEIVDPEHLTRCAPNQIGEIWLAGPNIAQGYWNKPLETMQTFQGYLKGSHEGPFLRTGDLGFSLQGELFITGRLKDVIIIRGRNLYPQDIEAVVESSHPALRQNCCAAFSLSDEQGERLIITQEIERHHQGWEKAAIIQAIRQKVTAEFDIEVASIVLLRAGTILKTTSGKIQRSACRQSFLAENLNIVYQWDHKTAPLEPVQLPDASQPIDERKLASLPLFLPNQASSSTQTIVNWIRMQIAQRTHLDPRDIDPSAPFVNYGLDSVAAVSLSGDLEQWLQRSLSPTLIYDYPSIDTLAHYLANPTSHKEQPQKDDTASVYTHQTQSIETDAIAIIGFACRFPQALNAEAFWQLLHDGVDAISEVPDDRWSLDTWYQAGPTVQNKMNTRWGGFLHDVDQFDPTFFEIAPREAAKMDPQQRLLLEIAWETFEHAAIAPDTLAGSQTGVFIGISSNDYLLLQQQNSTLDAYVGTGNAHSIAANRLSYAFDLRGPSMAVDSACSSSLLALHQACQSIRAGECSLALAGGVNLLLTPEPTLTFSQAHMMSPDGHCKTFDETADGYVRGEGCGLVLLKPLAAAQRDGDRVFALIRGSATNQDGASNGLTAPNGPAQEMVIRQALINANIHPEQLSYIETHGTGTSLGDPIEVNALKNVLLPQRNAQQLCLLGAVKTNIGHLEAAAGIAGVIKTILSFLHQEIPANLHFQKLNPHIQLEGTPLQLATKRQPWPKQERQLAGVSAFGFGGTNVHLILEAAPDTINENINTKISPELPERPQHLLTLSAKSPEAFALLAQRYITLLQQQHDWLAPNIAFSANTGRKHFAYRKAFSFSSHAQLLSQLQEAAKIPPQNTLTAQISPPKIAFLFSGQGTQYAGMAKQLYETQPTFRQELERCDGLLRDVLEYSLIDILYGHREKQTLLDETQYTQPVLFSLEYALAMLWRSWGVEPDIVMGHSIGEYVAACIAGILSLEDALKLVTTRGRLMQALPQHGTMLTVLDALSNWTDLLTPFQQTIAIAAINGPQNIVLSGAETALHTVEQHLKLRGIATRSLHVSHAFHSPLLDPILDNFEQYAHTIPFQPARIPLVSNLTGEVIAIGSTLDAHYWRRHTRETVQFAAGIHTLVEQDTTHFIELGPHTTLITMAQIGLVNAPEKSARHTKCHWYTTLHKEQENWHTLLATVADLYTQGVKINWRGFDQDYQRQRVTIPNYPFIRQRYWLTTSPKTLQEERTTTQSVSGTSQSRHPFLDRYQSQRGSDTIHIWESQLDVTRLPQLQQHRIQGIIALPMFTYVEIALAAAAETFGHNNYRLHELQIAKLLFLADKGTRKIQFTLEERDHQQLYFQLCSHLDTPGTENEKSTWTLHATGKLQLV</sequence>
<evidence type="ECO:0000256" key="5">
    <source>
        <dbReference type="ARBA" id="ARBA00022832"/>
    </source>
</evidence>
<dbReference type="InterPro" id="IPR014043">
    <property type="entry name" value="Acyl_transferase_dom"/>
</dbReference>
<dbReference type="Gene3D" id="3.40.50.12780">
    <property type="entry name" value="N-terminal domain of ligase-like"/>
    <property type="match status" value="1"/>
</dbReference>
<evidence type="ECO:0000256" key="4">
    <source>
        <dbReference type="ARBA" id="ARBA00022679"/>
    </source>
</evidence>
<dbReference type="Pfam" id="PF23024">
    <property type="entry name" value="AMP-dom_DIP2-like"/>
    <property type="match status" value="1"/>
</dbReference>
<dbReference type="SMART" id="SM00826">
    <property type="entry name" value="PKS_DH"/>
    <property type="match status" value="1"/>
</dbReference>
<dbReference type="Pfam" id="PF00698">
    <property type="entry name" value="Acyl_transf_1"/>
    <property type="match status" value="1"/>
</dbReference>
<dbReference type="InterPro" id="IPR025110">
    <property type="entry name" value="AMP-bd_C"/>
</dbReference>
<comment type="caution">
    <text evidence="7">Lacks conserved residue(s) required for the propagation of feature annotation.</text>
</comment>
<dbReference type="InterPro" id="IPR014031">
    <property type="entry name" value="Ketoacyl_synth_C"/>
</dbReference>
<keyword evidence="4" id="KW-0808">Transferase</keyword>
<dbReference type="InterPro" id="IPR040097">
    <property type="entry name" value="FAAL/FAAC"/>
</dbReference>
<dbReference type="InterPro" id="IPR020806">
    <property type="entry name" value="PKS_PP-bd"/>
</dbReference>
<dbReference type="Pfam" id="PF02801">
    <property type="entry name" value="Ketoacyl-synt_C"/>
    <property type="match status" value="1"/>
</dbReference>
<dbReference type="GO" id="GO:0071770">
    <property type="term" value="P:DIM/DIP cell wall layer assembly"/>
    <property type="evidence" value="ECO:0007669"/>
    <property type="project" value="TreeGrafter"/>
</dbReference>
<reference evidence="11 12" key="1">
    <citation type="submission" date="2019-01" db="EMBL/GenBank/DDBJ databases">
        <title>Draft genome sequence of Dictyobacter sp. Uno17.</title>
        <authorList>
            <person name="Wang C.M."/>
            <person name="Zheng Y."/>
            <person name="Sakai Y."/>
            <person name="Abe K."/>
            <person name="Yokota A."/>
            <person name="Yabe S."/>
        </authorList>
    </citation>
    <scope>NUCLEOTIDE SEQUENCE [LARGE SCALE GENOMIC DNA]</scope>
    <source>
        <strain evidence="11 12">Uno17</strain>
    </source>
</reference>
<dbReference type="PROSITE" id="PS52004">
    <property type="entry name" value="KS3_2"/>
    <property type="match status" value="1"/>
</dbReference>
<keyword evidence="3" id="KW-0597">Phosphoprotein</keyword>
<dbReference type="Gene3D" id="3.30.70.3290">
    <property type="match status" value="1"/>
</dbReference>
<name>A0A5A5TGT3_9CHLR</name>
<dbReference type="InterPro" id="IPR049552">
    <property type="entry name" value="PKS_DH_N"/>
</dbReference>
<dbReference type="InterPro" id="IPR016039">
    <property type="entry name" value="Thiolase-like"/>
</dbReference>
<evidence type="ECO:0000259" key="9">
    <source>
        <dbReference type="PROSITE" id="PS52004"/>
    </source>
</evidence>
<dbReference type="InterPro" id="IPR001227">
    <property type="entry name" value="Ac_transferase_dom_sf"/>
</dbReference>
<dbReference type="PROSITE" id="PS52019">
    <property type="entry name" value="PKS_MFAS_DH"/>
    <property type="match status" value="1"/>
</dbReference>